<keyword evidence="6" id="KW-0175">Coiled coil</keyword>
<sequence length="544" mass="61527">MKKADKTRQQLLDELQELKGRMMESEGTLRAILSGEVDGLVVKTEEGDRVFTLSGADHPYRIMVETMTEGAVTLAADGTILFCNQRFANMVKGPLEKIVGSSIYQYFSSTDIQLFKTLIERGLKGKSKAEMNLQTACEKSVPALLSMNNLQHTDIPGVLCMIVTDLTEQKHNEEMRIEERALQKSHDKLEQQVEERTVKLRTALSEIKTMKEKLEAENIYFRQENKKKHQFDNIIGQSDGLKYVLYRAQQVAPADTTILVLGETGTGKELIAAAIHDMSPRKDKPLITVNCAALPGNLIESELFGREKGAFTGADVRRMGRFEIANDSTICLDEIGELPLELQGKLLRVIQHSEFERLGSSQTIKVDVRIIATTNRNLEEEILQGRFRQDLYYRLNVFPITVPPLRLRKDDIPLMVQAFMERYSRKLGKKITTIPKETMKILQDYPWPGNVRELESIIERAVILCPGPVLQLADKLAISSPPLSSAMRTLEDMERIQILKILTETKWRIEGKDGAAAILGIHPSTLRARLHKLEITRPDTKEPH</sequence>
<dbReference type="Pfam" id="PF25601">
    <property type="entry name" value="AAA_lid_14"/>
    <property type="match status" value="1"/>
</dbReference>
<dbReference type="EMBL" id="LNQE01000860">
    <property type="protein sequence ID" value="KUG24135.1"/>
    <property type="molecule type" value="Genomic_DNA"/>
</dbReference>
<dbReference type="CDD" id="cd00009">
    <property type="entry name" value="AAA"/>
    <property type="match status" value="1"/>
</dbReference>
<evidence type="ECO:0000256" key="4">
    <source>
        <dbReference type="ARBA" id="ARBA00023125"/>
    </source>
</evidence>
<evidence type="ECO:0000259" key="8">
    <source>
        <dbReference type="PROSITE" id="PS50112"/>
    </source>
</evidence>
<evidence type="ECO:0000256" key="1">
    <source>
        <dbReference type="ARBA" id="ARBA00022741"/>
    </source>
</evidence>
<dbReference type="SUPFAM" id="SSF46689">
    <property type="entry name" value="Homeodomain-like"/>
    <property type="match status" value="1"/>
</dbReference>
<dbReference type="PROSITE" id="PS50045">
    <property type="entry name" value="SIGMA54_INTERACT_4"/>
    <property type="match status" value="1"/>
</dbReference>
<dbReference type="Gene3D" id="1.10.10.60">
    <property type="entry name" value="Homeodomain-like"/>
    <property type="match status" value="1"/>
</dbReference>
<evidence type="ECO:0000313" key="9">
    <source>
        <dbReference type="EMBL" id="KUG24135.1"/>
    </source>
</evidence>
<dbReference type="GO" id="GO:0016829">
    <property type="term" value="F:lyase activity"/>
    <property type="evidence" value="ECO:0007669"/>
    <property type="project" value="UniProtKB-KW"/>
</dbReference>
<dbReference type="GO" id="GO:0005524">
    <property type="term" value="F:ATP binding"/>
    <property type="evidence" value="ECO:0007669"/>
    <property type="project" value="UniProtKB-KW"/>
</dbReference>
<dbReference type="InterPro" id="IPR025662">
    <property type="entry name" value="Sigma_54_int_dom_ATP-bd_1"/>
</dbReference>
<dbReference type="FunFam" id="3.40.50.300:FF:000006">
    <property type="entry name" value="DNA-binding transcriptional regulator NtrC"/>
    <property type="match status" value="1"/>
</dbReference>
<feature type="domain" description="Sigma-54 factor interaction" evidence="7">
    <location>
        <begin position="234"/>
        <end position="463"/>
    </location>
</feature>
<dbReference type="CDD" id="cd00130">
    <property type="entry name" value="PAS"/>
    <property type="match status" value="1"/>
</dbReference>
<name>A0A0W8FTC3_9ZZZZ</name>
<dbReference type="InterPro" id="IPR013656">
    <property type="entry name" value="PAS_4"/>
</dbReference>
<dbReference type="Gene3D" id="1.10.8.60">
    <property type="match status" value="1"/>
</dbReference>
<keyword evidence="1" id="KW-0547">Nucleotide-binding</keyword>
<dbReference type="PROSITE" id="PS00675">
    <property type="entry name" value="SIGMA54_INTERACT_1"/>
    <property type="match status" value="1"/>
</dbReference>
<accession>A0A0W8FTC3</accession>
<evidence type="ECO:0000256" key="2">
    <source>
        <dbReference type="ARBA" id="ARBA00022840"/>
    </source>
</evidence>
<dbReference type="Gene3D" id="3.30.450.20">
    <property type="entry name" value="PAS domain"/>
    <property type="match status" value="1"/>
</dbReference>
<dbReference type="SUPFAM" id="SSF52540">
    <property type="entry name" value="P-loop containing nucleoside triphosphate hydrolases"/>
    <property type="match status" value="1"/>
</dbReference>
<evidence type="ECO:0000256" key="5">
    <source>
        <dbReference type="ARBA" id="ARBA00023163"/>
    </source>
</evidence>
<evidence type="ECO:0000256" key="6">
    <source>
        <dbReference type="SAM" id="Coils"/>
    </source>
</evidence>
<evidence type="ECO:0000256" key="3">
    <source>
        <dbReference type="ARBA" id="ARBA00023015"/>
    </source>
</evidence>
<dbReference type="InterPro" id="IPR002197">
    <property type="entry name" value="HTH_Fis"/>
</dbReference>
<protein>
    <submittedName>
        <fullName evidence="9">Formate hydrogenlyase transcriptional activator</fullName>
    </submittedName>
</protein>
<dbReference type="SMART" id="SM00382">
    <property type="entry name" value="AAA"/>
    <property type="match status" value="1"/>
</dbReference>
<evidence type="ECO:0000259" key="7">
    <source>
        <dbReference type="PROSITE" id="PS50045"/>
    </source>
</evidence>
<dbReference type="InterPro" id="IPR058031">
    <property type="entry name" value="AAA_lid_NorR"/>
</dbReference>
<comment type="caution">
    <text evidence="9">The sequence shown here is derived from an EMBL/GenBank/DDBJ whole genome shotgun (WGS) entry which is preliminary data.</text>
</comment>
<feature type="coiled-coil region" evidence="6">
    <location>
        <begin position="1"/>
        <end position="28"/>
    </location>
</feature>
<dbReference type="SMART" id="SM00091">
    <property type="entry name" value="PAS"/>
    <property type="match status" value="1"/>
</dbReference>
<gene>
    <name evidence="9" type="ORF">ASZ90_006059</name>
</gene>
<dbReference type="GO" id="GO:0043565">
    <property type="term" value="F:sequence-specific DNA binding"/>
    <property type="evidence" value="ECO:0007669"/>
    <property type="project" value="InterPro"/>
</dbReference>
<dbReference type="InterPro" id="IPR003593">
    <property type="entry name" value="AAA+_ATPase"/>
</dbReference>
<dbReference type="PROSITE" id="PS50112">
    <property type="entry name" value="PAS"/>
    <property type="match status" value="1"/>
</dbReference>
<dbReference type="AlphaFoldDB" id="A0A0W8FTC3"/>
<dbReference type="InterPro" id="IPR000014">
    <property type="entry name" value="PAS"/>
</dbReference>
<feature type="domain" description="PAS" evidence="8">
    <location>
        <begin position="56"/>
        <end position="126"/>
    </location>
</feature>
<keyword evidence="4" id="KW-0238">DNA-binding</keyword>
<proteinExistence type="predicted"/>
<keyword evidence="9" id="KW-0456">Lyase</keyword>
<dbReference type="Pfam" id="PF00158">
    <property type="entry name" value="Sigma54_activat"/>
    <property type="match status" value="1"/>
</dbReference>
<dbReference type="InterPro" id="IPR002078">
    <property type="entry name" value="Sigma_54_int"/>
</dbReference>
<dbReference type="Pfam" id="PF02954">
    <property type="entry name" value="HTH_8"/>
    <property type="match status" value="1"/>
</dbReference>
<dbReference type="PANTHER" id="PTHR32071">
    <property type="entry name" value="TRANSCRIPTIONAL REGULATORY PROTEIN"/>
    <property type="match status" value="1"/>
</dbReference>
<reference evidence="9" key="1">
    <citation type="journal article" date="2015" name="Proc. Natl. Acad. Sci. U.S.A.">
        <title>Networks of energetic and metabolic interactions define dynamics in microbial communities.</title>
        <authorList>
            <person name="Embree M."/>
            <person name="Liu J.K."/>
            <person name="Al-Bassam M.M."/>
            <person name="Zengler K."/>
        </authorList>
    </citation>
    <scope>NUCLEOTIDE SEQUENCE</scope>
</reference>
<keyword evidence="5" id="KW-0804">Transcription</keyword>
<keyword evidence="2" id="KW-0067">ATP-binding</keyword>
<dbReference type="InterPro" id="IPR035965">
    <property type="entry name" value="PAS-like_dom_sf"/>
</dbReference>
<dbReference type="PANTHER" id="PTHR32071:SF117">
    <property type="entry name" value="PTS-DEPENDENT DIHYDROXYACETONE KINASE OPERON REGULATORY PROTEIN-RELATED"/>
    <property type="match status" value="1"/>
</dbReference>
<dbReference type="Gene3D" id="3.40.50.300">
    <property type="entry name" value="P-loop containing nucleotide triphosphate hydrolases"/>
    <property type="match status" value="1"/>
</dbReference>
<dbReference type="GO" id="GO:0006355">
    <property type="term" value="P:regulation of DNA-templated transcription"/>
    <property type="evidence" value="ECO:0007669"/>
    <property type="project" value="InterPro"/>
</dbReference>
<dbReference type="NCBIfam" id="TIGR00229">
    <property type="entry name" value="sensory_box"/>
    <property type="match status" value="1"/>
</dbReference>
<dbReference type="InterPro" id="IPR009057">
    <property type="entry name" value="Homeodomain-like_sf"/>
</dbReference>
<dbReference type="SUPFAM" id="SSF55785">
    <property type="entry name" value="PYP-like sensor domain (PAS domain)"/>
    <property type="match status" value="1"/>
</dbReference>
<dbReference type="Pfam" id="PF08448">
    <property type="entry name" value="PAS_4"/>
    <property type="match status" value="1"/>
</dbReference>
<keyword evidence="3" id="KW-0805">Transcription regulation</keyword>
<organism evidence="9">
    <name type="scientific">hydrocarbon metagenome</name>
    <dbReference type="NCBI Taxonomy" id="938273"/>
    <lineage>
        <taxon>unclassified sequences</taxon>
        <taxon>metagenomes</taxon>
        <taxon>ecological metagenomes</taxon>
    </lineage>
</organism>
<dbReference type="InterPro" id="IPR027417">
    <property type="entry name" value="P-loop_NTPase"/>
</dbReference>